<dbReference type="EnsemblPlants" id="AES98574">
    <property type="protein sequence ID" value="AES98574"/>
    <property type="gene ID" value="MTR_5g070120"/>
</dbReference>
<dbReference type="EMBL" id="CM001221">
    <property type="protein sequence ID" value="AES98574.1"/>
    <property type="molecule type" value="Genomic_DNA"/>
</dbReference>
<proteinExistence type="predicted"/>
<organism evidence="1 3">
    <name type="scientific">Medicago truncatula</name>
    <name type="common">Barrel medic</name>
    <name type="synonym">Medicago tribuloides</name>
    <dbReference type="NCBI Taxonomy" id="3880"/>
    <lineage>
        <taxon>Eukaryota</taxon>
        <taxon>Viridiplantae</taxon>
        <taxon>Streptophyta</taxon>
        <taxon>Embryophyta</taxon>
        <taxon>Tracheophyta</taxon>
        <taxon>Spermatophyta</taxon>
        <taxon>Magnoliopsida</taxon>
        <taxon>eudicotyledons</taxon>
        <taxon>Gunneridae</taxon>
        <taxon>Pentapetalae</taxon>
        <taxon>rosids</taxon>
        <taxon>fabids</taxon>
        <taxon>Fabales</taxon>
        <taxon>Fabaceae</taxon>
        <taxon>Papilionoideae</taxon>
        <taxon>50 kb inversion clade</taxon>
        <taxon>NPAAA clade</taxon>
        <taxon>Hologalegina</taxon>
        <taxon>IRL clade</taxon>
        <taxon>Trifolieae</taxon>
        <taxon>Medicago</taxon>
    </lineage>
</organism>
<dbReference type="HOGENOM" id="CLU_1962866_0_0_1"/>
<accession>G7K6D6</accession>
<protein>
    <submittedName>
        <fullName evidence="1 2">Uncharacterized protein</fullName>
    </submittedName>
</protein>
<dbReference type="AlphaFoldDB" id="G7K6D6"/>
<keyword evidence="3" id="KW-1185">Reference proteome</keyword>
<gene>
    <name evidence="1" type="ordered locus">MTR_5g070120</name>
</gene>
<evidence type="ECO:0000313" key="2">
    <source>
        <dbReference type="EnsemblPlants" id="AES98574"/>
    </source>
</evidence>
<dbReference type="Proteomes" id="UP000002051">
    <property type="component" value="Chromosome 5"/>
</dbReference>
<sequence length="128" mass="14527">MRNLKYLDDEVRFFAFLEVLMLDLLPNLEGLVNVEREEVFPCPSILKIALFTKLELSCLPSLIDLDVSGCNNELLRSISTSCGLTKLTLDGDLKVLSNEPLDLALEDLYTCNELESLLEKMWKVMQSL</sequence>
<dbReference type="PaxDb" id="3880-AES98574"/>
<name>G7K6D6_MEDTR</name>
<evidence type="ECO:0000313" key="1">
    <source>
        <dbReference type="EMBL" id="AES98574.1"/>
    </source>
</evidence>
<reference evidence="2" key="3">
    <citation type="submission" date="2015-04" db="UniProtKB">
        <authorList>
            <consortium name="EnsemblPlants"/>
        </authorList>
    </citation>
    <scope>IDENTIFICATION</scope>
    <source>
        <strain evidence="2">cv. Jemalong A17</strain>
    </source>
</reference>
<reference evidence="1 3" key="1">
    <citation type="journal article" date="2011" name="Nature">
        <title>The Medicago genome provides insight into the evolution of rhizobial symbioses.</title>
        <authorList>
            <person name="Young N.D."/>
            <person name="Debelle F."/>
            <person name="Oldroyd G.E."/>
            <person name="Geurts R."/>
            <person name="Cannon S.B."/>
            <person name="Udvardi M.K."/>
            <person name="Benedito V.A."/>
            <person name="Mayer K.F."/>
            <person name="Gouzy J."/>
            <person name="Schoof H."/>
            <person name="Van de Peer Y."/>
            <person name="Proost S."/>
            <person name="Cook D.R."/>
            <person name="Meyers B.C."/>
            <person name="Spannagl M."/>
            <person name="Cheung F."/>
            <person name="De Mita S."/>
            <person name="Krishnakumar V."/>
            <person name="Gundlach H."/>
            <person name="Zhou S."/>
            <person name="Mudge J."/>
            <person name="Bharti A.K."/>
            <person name="Murray J.D."/>
            <person name="Naoumkina M.A."/>
            <person name="Rosen B."/>
            <person name="Silverstein K.A."/>
            <person name="Tang H."/>
            <person name="Rombauts S."/>
            <person name="Zhao P.X."/>
            <person name="Zhou P."/>
            <person name="Barbe V."/>
            <person name="Bardou P."/>
            <person name="Bechner M."/>
            <person name="Bellec A."/>
            <person name="Berger A."/>
            <person name="Berges H."/>
            <person name="Bidwell S."/>
            <person name="Bisseling T."/>
            <person name="Choisne N."/>
            <person name="Couloux A."/>
            <person name="Denny R."/>
            <person name="Deshpande S."/>
            <person name="Dai X."/>
            <person name="Doyle J.J."/>
            <person name="Dudez A.M."/>
            <person name="Farmer A.D."/>
            <person name="Fouteau S."/>
            <person name="Franken C."/>
            <person name="Gibelin C."/>
            <person name="Gish J."/>
            <person name="Goldstein S."/>
            <person name="Gonzalez A.J."/>
            <person name="Green P.J."/>
            <person name="Hallab A."/>
            <person name="Hartog M."/>
            <person name="Hua A."/>
            <person name="Humphray S.J."/>
            <person name="Jeong D.H."/>
            <person name="Jing Y."/>
            <person name="Jocker A."/>
            <person name="Kenton S.M."/>
            <person name="Kim D.J."/>
            <person name="Klee K."/>
            <person name="Lai H."/>
            <person name="Lang C."/>
            <person name="Lin S."/>
            <person name="Macmil S.L."/>
            <person name="Magdelenat G."/>
            <person name="Matthews L."/>
            <person name="McCorrison J."/>
            <person name="Monaghan E.L."/>
            <person name="Mun J.H."/>
            <person name="Najar F.Z."/>
            <person name="Nicholson C."/>
            <person name="Noirot C."/>
            <person name="O'Bleness M."/>
            <person name="Paule C.R."/>
            <person name="Poulain J."/>
            <person name="Prion F."/>
            <person name="Qin B."/>
            <person name="Qu C."/>
            <person name="Retzel E.F."/>
            <person name="Riddle C."/>
            <person name="Sallet E."/>
            <person name="Samain S."/>
            <person name="Samson N."/>
            <person name="Sanders I."/>
            <person name="Saurat O."/>
            <person name="Scarpelli C."/>
            <person name="Schiex T."/>
            <person name="Segurens B."/>
            <person name="Severin A.J."/>
            <person name="Sherrier D.J."/>
            <person name="Shi R."/>
            <person name="Sims S."/>
            <person name="Singer S.R."/>
            <person name="Sinharoy S."/>
            <person name="Sterck L."/>
            <person name="Viollet A."/>
            <person name="Wang B.B."/>
            <person name="Wang K."/>
            <person name="Wang M."/>
            <person name="Wang X."/>
            <person name="Warfsmann J."/>
            <person name="Weissenbach J."/>
            <person name="White D.D."/>
            <person name="White J.D."/>
            <person name="Wiley G.B."/>
            <person name="Wincker P."/>
            <person name="Xing Y."/>
            <person name="Yang L."/>
            <person name="Yao Z."/>
            <person name="Ying F."/>
            <person name="Zhai J."/>
            <person name="Zhou L."/>
            <person name="Zuber A."/>
            <person name="Denarie J."/>
            <person name="Dixon R.A."/>
            <person name="May G.D."/>
            <person name="Schwartz D.C."/>
            <person name="Rogers J."/>
            <person name="Quetier F."/>
            <person name="Town C.D."/>
            <person name="Roe B.A."/>
        </authorList>
    </citation>
    <scope>NUCLEOTIDE SEQUENCE [LARGE SCALE GENOMIC DNA]</scope>
    <source>
        <strain evidence="1">A17</strain>
        <strain evidence="2 3">cv. Jemalong A17</strain>
    </source>
</reference>
<reference evidence="1 3" key="2">
    <citation type="journal article" date="2014" name="BMC Genomics">
        <title>An improved genome release (version Mt4.0) for the model legume Medicago truncatula.</title>
        <authorList>
            <person name="Tang H."/>
            <person name="Krishnakumar V."/>
            <person name="Bidwell S."/>
            <person name="Rosen B."/>
            <person name="Chan A."/>
            <person name="Zhou S."/>
            <person name="Gentzbittel L."/>
            <person name="Childs K.L."/>
            <person name="Yandell M."/>
            <person name="Gundlach H."/>
            <person name="Mayer K.F."/>
            <person name="Schwartz D.C."/>
            <person name="Town C.D."/>
        </authorList>
    </citation>
    <scope>GENOME REANNOTATION</scope>
    <source>
        <strain evidence="2 3">cv. Jemalong A17</strain>
    </source>
</reference>
<evidence type="ECO:0000313" key="3">
    <source>
        <dbReference type="Proteomes" id="UP000002051"/>
    </source>
</evidence>